<dbReference type="GO" id="GO:0000289">
    <property type="term" value="P:nuclear-transcribed mRNA poly(A) tail shortening"/>
    <property type="evidence" value="ECO:0007669"/>
    <property type="project" value="InterPro"/>
</dbReference>
<dbReference type="PANTHER" id="PTHR12272">
    <property type="entry name" value="DEADENYLATION COMPLEX SUBUNIT PAN3"/>
    <property type="match status" value="1"/>
</dbReference>
<dbReference type="Gene3D" id="1.20.5.5160">
    <property type="match status" value="1"/>
</dbReference>
<gene>
    <name evidence="9" type="ORF">AKO1_005844</name>
</gene>
<name>A0AAW2YJ04_9EUKA</name>
<dbReference type="Pfam" id="PF18101">
    <property type="entry name" value="Pan3_CK"/>
    <property type="match status" value="1"/>
</dbReference>
<organism evidence="9 10">
    <name type="scientific">Acrasis kona</name>
    <dbReference type="NCBI Taxonomy" id="1008807"/>
    <lineage>
        <taxon>Eukaryota</taxon>
        <taxon>Discoba</taxon>
        <taxon>Heterolobosea</taxon>
        <taxon>Tetramitia</taxon>
        <taxon>Eutetramitia</taxon>
        <taxon>Acrasidae</taxon>
        <taxon>Acrasis</taxon>
    </lineage>
</organism>
<dbReference type="GO" id="GO:0004672">
    <property type="term" value="F:protein kinase activity"/>
    <property type="evidence" value="ECO:0007669"/>
    <property type="project" value="InterPro"/>
</dbReference>
<dbReference type="Gene3D" id="1.10.287.3700">
    <property type="match status" value="1"/>
</dbReference>
<dbReference type="SUPFAM" id="SSF56112">
    <property type="entry name" value="Protein kinase-like (PK-like)"/>
    <property type="match status" value="1"/>
</dbReference>
<evidence type="ECO:0000313" key="9">
    <source>
        <dbReference type="EMBL" id="KAL0477252.1"/>
    </source>
</evidence>
<keyword evidence="2" id="KW-0963">Cytoplasm</keyword>
<comment type="subcellular location">
    <subcellularLocation>
        <location evidence="1">Cytoplasm</location>
    </subcellularLocation>
</comment>
<keyword evidence="10" id="KW-1185">Reference proteome</keyword>
<dbReference type="PROSITE" id="PS50011">
    <property type="entry name" value="PROTEIN_KINASE_DOM"/>
    <property type="match status" value="1"/>
</dbReference>
<dbReference type="Proteomes" id="UP001431209">
    <property type="component" value="Unassembled WGS sequence"/>
</dbReference>
<dbReference type="PANTHER" id="PTHR12272:SF11">
    <property type="entry name" value="PAN2-PAN3 DEADENYLATION COMPLEX SUBUNIT PAN3"/>
    <property type="match status" value="1"/>
</dbReference>
<dbReference type="InterPro" id="IPR011009">
    <property type="entry name" value="Kinase-like_dom_sf"/>
</dbReference>
<comment type="caution">
    <text evidence="9">The sequence shown here is derived from an EMBL/GenBank/DDBJ whole genome shotgun (WGS) entry which is preliminary data.</text>
</comment>
<dbReference type="GO" id="GO:0031251">
    <property type="term" value="C:PAN complex"/>
    <property type="evidence" value="ECO:0007669"/>
    <property type="project" value="InterPro"/>
</dbReference>
<evidence type="ECO:0000256" key="3">
    <source>
        <dbReference type="ARBA" id="ARBA00022664"/>
    </source>
</evidence>
<proteinExistence type="predicted"/>
<dbReference type="InterPro" id="IPR041332">
    <property type="entry name" value="Pan3_CK"/>
</dbReference>
<keyword evidence="5" id="KW-0067">ATP-binding</keyword>
<dbReference type="InterPro" id="IPR000719">
    <property type="entry name" value="Prot_kinase_dom"/>
</dbReference>
<dbReference type="GO" id="GO:0006397">
    <property type="term" value="P:mRNA processing"/>
    <property type="evidence" value="ECO:0007669"/>
    <property type="project" value="UniProtKB-KW"/>
</dbReference>
<feature type="region of interest" description="Disordered" evidence="7">
    <location>
        <begin position="1"/>
        <end position="24"/>
    </location>
</feature>
<dbReference type="GO" id="GO:0008143">
    <property type="term" value="F:poly(A) binding"/>
    <property type="evidence" value="ECO:0007669"/>
    <property type="project" value="TreeGrafter"/>
</dbReference>
<keyword evidence="3" id="KW-0507">mRNA processing</keyword>
<reference evidence="9 10" key="1">
    <citation type="submission" date="2024-03" db="EMBL/GenBank/DDBJ databases">
        <title>The Acrasis kona genome and developmental transcriptomes reveal deep origins of eukaryotic multicellular pathways.</title>
        <authorList>
            <person name="Sheikh S."/>
            <person name="Fu C.-J."/>
            <person name="Brown M.W."/>
            <person name="Baldauf S.L."/>
        </authorList>
    </citation>
    <scope>NUCLEOTIDE SEQUENCE [LARGE SCALE GENOMIC DNA]</scope>
    <source>
        <strain evidence="9 10">ATCC MYA-3509</strain>
    </source>
</reference>
<sequence length="474" mass="53674">MSNPLRQKGVNNTHSSAYYGDYSNNNPYTHQSGGEYYQQGYYPSQIPYESMYQSQYIAQNRTANDLFVNDTLRSTLMSKNDFLMSTLNSLQQQQIKRTLPKVIQEYHTLYPLDSLLKVGVSRGLNVTSESYKAVGSKGEGVVLRRILNSPNVTLDAERIKSIRSWGSIAHPNVVVLRDVITTNAFGGGQQDAVFIYELFYGCETLESLLKKYSILPEDLIWSYVVQIVSALREIHQVGAYQTGFETSRILVSPNKRLKLNCIGLVDIMGQSKPMSDEELQSLKNQDLKDFGKLLFNLVCHSNSITLDQAHNEFSSDLIGLIEYLTQGVDVNLDHVVSMISTRILNEMTAGHIYNDYLEEELTKELDNGRLFKLLSKIDYVAQHVDKLCTPVHNGSSTITKTDSQVLTLFRDYLFHQTPPDFGLIVDTLNKLEVGSTEQILLMSRDEQTLLVVEYKDIKRCIAAGFNRLINHFDA</sequence>
<dbReference type="GO" id="GO:0005524">
    <property type="term" value="F:ATP binding"/>
    <property type="evidence" value="ECO:0007669"/>
    <property type="project" value="UniProtKB-KW"/>
</dbReference>
<evidence type="ECO:0000256" key="6">
    <source>
        <dbReference type="ARBA" id="ARBA00023054"/>
    </source>
</evidence>
<dbReference type="AlphaFoldDB" id="A0AAW2YJ04"/>
<keyword evidence="6" id="KW-0175">Coiled coil</keyword>
<evidence type="ECO:0000256" key="4">
    <source>
        <dbReference type="ARBA" id="ARBA00022741"/>
    </source>
</evidence>
<evidence type="ECO:0000259" key="8">
    <source>
        <dbReference type="PROSITE" id="PS50011"/>
    </source>
</evidence>
<dbReference type="Gene3D" id="1.10.510.10">
    <property type="entry name" value="Transferase(Phosphotransferase) domain 1"/>
    <property type="match status" value="1"/>
</dbReference>
<keyword evidence="4" id="KW-0547">Nucleotide-binding</keyword>
<evidence type="ECO:0000256" key="5">
    <source>
        <dbReference type="ARBA" id="ARBA00022840"/>
    </source>
</evidence>
<dbReference type="InterPro" id="IPR030844">
    <property type="entry name" value="PAN3"/>
</dbReference>
<protein>
    <submittedName>
        <fullName evidence="9">PAB-dependent poly(A)-specific ribonuclease subunit 3</fullName>
    </submittedName>
</protein>
<accession>A0AAW2YJ04</accession>
<evidence type="ECO:0000256" key="2">
    <source>
        <dbReference type="ARBA" id="ARBA00022490"/>
    </source>
</evidence>
<evidence type="ECO:0000256" key="1">
    <source>
        <dbReference type="ARBA" id="ARBA00004496"/>
    </source>
</evidence>
<dbReference type="GO" id="GO:0000932">
    <property type="term" value="C:P-body"/>
    <property type="evidence" value="ECO:0007669"/>
    <property type="project" value="TreeGrafter"/>
</dbReference>
<evidence type="ECO:0000313" key="10">
    <source>
        <dbReference type="Proteomes" id="UP001431209"/>
    </source>
</evidence>
<feature type="domain" description="Protein kinase" evidence="8">
    <location>
        <begin position="116"/>
        <end position="380"/>
    </location>
</feature>
<evidence type="ECO:0000256" key="7">
    <source>
        <dbReference type="SAM" id="MobiDB-lite"/>
    </source>
</evidence>
<dbReference type="EMBL" id="JAOPGA020000155">
    <property type="protein sequence ID" value="KAL0477252.1"/>
    <property type="molecule type" value="Genomic_DNA"/>
</dbReference>